<evidence type="ECO:0000313" key="15">
    <source>
        <dbReference type="EMBL" id="MBC5660047.1"/>
    </source>
</evidence>
<comment type="caution">
    <text evidence="15">The sequence shown here is derived from an EMBL/GenBank/DDBJ whole genome shotgun (WGS) entry which is preliminary data.</text>
</comment>
<dbReference type="Proteomes" id="UP000649345">
    <property type="component" value="Unassembled WGS sequence"/>
</dbReference>
<accession>A0A923LDD5</accession>
<evidence type="ECO:0000256" key="8">
    <source>
        <dbReference type="ARBA" id="ARBA00023098"/>
    </source>
</evidence>
<dbReference type="PANTHER" id="PTHR21248:SF22">
    <property type="entry name" value="PHOSPHOLIPASE D"/>
    <property type="match status" value="1"/>
</dbReference>
<evidence type="ECO:0000256" key="9">
    <source>
        <dbReference type="ARBA" id="ARBA00023136"/>
    </source>
</evidence>
<dbReference type="GO" id="GO:0032049">
    <property type="term" value="P:cardiolipin biosynthetic process"/>
    <property type="evidence" value="ECO:0007669"/>
    <property type="project" value="UniProtKB-UniRule"/>
</dbReference>
<keyword evidence="3" id="KW-0444">Lipid biosynthesis</keyword>
<keyword evidence="5 13" id="KW-0812">Transmembrane</keyword>
<evidence type="ECO:0000256" key="2">
    <source>
        <dbReference type="ARBA" id="ARBA00022475"/>
    </source>
</evidence>
<feature type="domain" description="PLD phosphodiesterase" evidence="14">
    <location>
        <begin position="244"/>
        <end position="271"/>
    </location>
</feature>
<evidence type="ECO:0000313" key="16">
    <source>
        <dbReference type="Proteomes" id="UP000649345"/>
    </source>
</evidence>
<evidence type="ECO:0000256" key="7">
    <source>
        <dbReference type="ARBA" id="ARBA00022989"/>
    </source>
</evidence>
<dbReference type="InterPro" id="IPR001736">
    <property type="entry name" value="PLipase_D/transphosphatidylase"/>
</dbReference>
<proteinExistence type="predicted"/>
<evidence type="ECO:0000256" key="6">
    <source>
        <dbReference type="ARBA" id="ARBA00022737"/>
    </source>
</evidence>
<dbReference type="CDD" id="cd09154">
    <property type="entry name" value="PLDc_SMU_988_like_1"/>
    <property type="match status" value="1"/>
</dbReference>
<dbReference type="RefSeq" id="WP_186873494.1">
    <property type="nucleotide sequence ID" value="NZ_JACOOR010000005.1"/>
</dbReference>
<dbReference type="InterPro" id="IPR025202">
    <property type="entry name" value="PLD-like_dom"/>
</dbReference>
<evidence type="ECO:0000256" key="12">
    <source>
        <dbReference type="NCBIfam" id="TIGR04265"/>
    </source>
</evidence>
<keyword evidence="2" id="KW-1003">Cell membrane</keyword>
<dbReference type="InterPro" id="IPR022924">
    <property type="entry name" value="Cardiolipin_synthase"/>
</dbReference>
<name>A0A923LDD5_9FIRM</name>
<protein>
    <recommendedName>
        <fullName evidence="12">Cardiolipin synthase</fullName>
        <ecNumber evidence="12">2.7.8.-</ecNumber>
    </recommendedName>
</protein>
<gene>
    <name evidence="15" type="primary">cls</name>
    <name evidence="15" type="ORF">H8S44_09710</name>
</gene>
<comment type="subcellular location">
    <subcellularLocation>
        <location evidence="1">Cell membrane</location>
        <topology evidence="1">Multi-pass membrane protein</topology>
    </subcellularLocation>
</comment>
<dbReference type="SMART" id="SM00155">
    <property type="entry name" value="PLDc"/>
    <property type="match status" value="2"/>
</dbReference>
<evidence type="ECO:0000256" key="5">
    <source>
        <dbReference type="ARBA" id="ARBA00022692"/>
    </source>
</evidence>
<keyword evidence="6" id="KW-0677">Repeat</keyword>
<dbReference type="Gene3D" id="3.30.870.10">
    <property type="entry name" value="Endonuclease Chain A"/>
    <property type="match status" value="2"/>
</dbReference>
<evidence type="ECO:0000259" key="14">
    <source>
        <dbReference type="PROSITE" id="PS50035"/>
    </source>
</evidence>
<dbReference type="Pfam" id="PF13396">
    <property type="entry name" value="PLDc_N"/>
    <property type="match status" value="1"/>
</dbReference>
<dbReference type="CDD" id="cd09160">
    <property type="entry name" value="PLDc_SMU_988_like_2"/>
    <property type="match status" value="1"/>
</dbReference>
<feature type="transmembrane region" description="Helical" evidence="13">
    <location>
        <begin position="12"/>
        <end position="30"/>
    </location>
</feature>
<evidence type="ECO:0000256" key="3">
    <source>
        <dbReference type="ARBA" id="ARBA00022516"/>
    </source>
</evidence>
<dbReference type="InterPro" id="IPR027379">
    <property type="entry name" value="CLS_N"/>
</dbReference>
<dbReference type="NCBIfam" id="TIGR04265">
    <property type="entry name" value="bac_cardiolipin"/>
    <property type="match status" value="1"/>
</dbReference>
<feature type="domain" description="PLD phosphodiesterase" evidence="14">
    <location>
        <begin position="424"/>
        <end position="451"/>
    </location>
</feature>
<evidence type="ECO:0000256" key="13">
    <source>
        <dbReference type="SAM" id="Phobius"/>
    </source>
</evidence>
<dbReference type="Pfam" id="PF13091">
    <property type="entry name" value="PLDc_2"/>
    <property type="match status" value="2"/>
</dbReference>
<evidence type="ECO:0000256" key="11">
    <source>
        <dbReference type="ARBA" id="ARBA00023264"/>
    </source>
</evidence>
<dbReference type="EC" id="2.7.8.-" evidence="12"/>
<dbReference type="GO" id="GO:0008808">
    <property type="term" value="F:cardiolipin synthase activity"/>
    <property type="evidence" value="ECO:0007669"/>
    <property type="project" value="UniProtKB-UniRule"/>
</dbReference>
<reference evidence="15" key="1">
    <citation type="submission" date="2020-08" db="EMBL/GenBank/DDBJ databases">
        <title>Genome public.</title>
        <authorList>
            <person name="Liu C."/>
            <person name="Sun Q."/>
        </authorList>
    </citation>
    <scope>NUCLEOTIDE SEQUENCE</scope>
    <source>
        <strain evidence="15">NSJ-68</strain>
    </source>
</reference>
<keyword evidence="7 13" id="KW-1133">Transmembrane helix</keyword>
<evidence type="ECO:0000256" key="4">
    <source>
        <dbReference type="ARBA" id="ARBA00022679"/>
    </source>
</evidence>
<dbReference type="AlphaFoldDB" id="A0A923LDD5"/>
<keyword evidence="8" id="KW-0443">Lipid metabolism</keyword>
<keyword evidence="9 13" id="KW-0472">Membrane</keyword>
<keyword evidence="16" id="KW-1185">Reference proteome</keyword>
<dbReference type="SUPFAM" id="SSF56024">
    <property type="entry name" value="Phospholipase D/nuclease"/>
    <property type="match status" value="2"/>
</dbReference>
<dbReference type="GO" id="GO:0005886">
    <property type="term" value="C:plasma membrane"/>
    <property type="evidence" value="ECO:0007669"/>
    <property type="project" value="UniProtKB-SubCell"/>
</dbReference>
<dbReference type="PANTHER" id="PTHR21248">
    <property type="entry name" value="CARDIOLIPIN SYNTHASE"/>
    <property type="match status" value="1"/>
</dbReference>
<dbReference type="PROSITE" id="PS50035">
    <property type="entry name" value="PLD"/>
    <property type="match status" value="2"/>
</dbReference>
<evidence type="ECO:0000256" key="10">
    <source>
        <dbReference type="ARBA" id="ARBA00023209"/>
    </source>
</evidence>
<evidence type="ECO:0000256" key="1">
    <source>
        <dbReference type="ARBA" id="ARBA00004651"/>
    </source>
</evidence>
<sequence>MKKLLKKVLNRLVIFGILLAVQLGWFLVFFTKLTGYSTVISLAFTVLSFLTVLWIINTEDNPAYKMAWIILVLIVPLLGGLFYVAVGHKRPSRGMRRRMETERKRMPDALTQDTSVLKNISVLDRGVCGESYYLSETGGYPVWEHTDAMYYPIGEEYFAAFLEELRKAEHFIFMEFFIVGEGKMWNSIREILEEKAAAGVDVRFIYDDLGCVSLLPAGYTLFLESRGIKSFAFNPFIPLWSLVMNNRDHRKIAVIDGHTAFSGGVNLADEYINEKVRFGHWKDTGFMLKGEAVWNYTVMFLRMWNAYRHTDESFEAYRPHVWHPEPFEGEGFVQPYGDTPLDDELLGENVYLNILNRARDYVYIFTPYLIVDHEMQTALCLAAKRGVDVRIVTPGIPDKKTIFQLTRSYYPVLLKAGVRIYEYTPGFLHAKSFVCDDECAVVGTINMDYRSLYLHFECGTFFYRTPLIADVKKDSLATMEKCREIHMSDTRQGFFGKLFCAVLRVFSPLL</sequence>
<dbReference type="EMBL" id="JACOOR010000005">
    <property type="protein sequence ID" value="MBC5660047.1"/>
    <property type="molecule type" value="Genomic_DNA"/>
</dbReference>
<keyword evidence="11" id="KW-1208">Phospholipid metabolism</keyword>
<feature type="transmembrane region" description="Helical" evidence="13">
    <location>
        <begin position="36"/>
        <end position="56"/>
    </location>
</feature>
<organism evidence="15 16">
    <name type="scientific">Anaerosacchariphilus hominis</name>
    <dbReference type="NCBI Taxonomy" id="2763017"/>
    <lineage>
        <taxon>Bacteria</taxon>
        <taxon>Bacillati</taxon>
        <taxon>Bacillota</taxon>
        <taxon>Clostridia</taxon>
        <taxon>Lachnospirales</taxon>
        <taxon>Lachnospiraceae</taxon>
        <taxon>Anaerosacchariphilus</taxon>
    </lineage>
</organism>
<keyword evidence="4" id="KW-0808">Transferase</keyword>
<feature type="transmembrane region" description="Helical" evidence="13">
    <location>
        <begin position="68"/>
        <end position="86"/>
    </location>
</feature>
<keyword evidence="10" id="KW-0594">Phospholipid biosynthesis</keyword>